<sequence length="268" mass="28655">MASAKILVASSKVTLGETLADQIVESCRETLSSRDVFVLALSGGSIPSLLGAVECQFSVKGIEPRWGSWHVILADERCVPSTSPDSNFGSIKANFTSNVPIPPGQVYGIDEFLSKSTSDIATSYEDKVLKPLLARSGGKIDCAVLGFGPDGHTCSLFPNHPLLKETERLVAPIDDSPKPPPSRITLTFPVLNSMSRCIAFCGAGTGKVDVVNAVFESPTRIQLLEKDGDTKCHQLKLRDPAPYPCGMVRPGNLIWIIDLDAAGGLFEL</sequence>
<dbReference type="EC" id="3.1.1.31" evidence="2"/>
<evidence type="ECO:0000313" key="5">
    <source>
        <dbReference type="Proteomes" id="UP000266841"/>
    </source>
</evidence>
<reference evidence="4 5" key="1">
    <citation type="journal article" date="2012" name="Genome Biol.">
        <title>Genome and low-iron response of an oceanic diatom adapted to chronic iron limitation.</title>
        <authorList>
            <person name="Lommer M."/>
            <person name="Specht M."/>
            <person name="Roy A.S."/>
            <person name="Kraemer L."/>
            <person name="Andreson R."/>
            <person name="Gutowska M.A."/>
            <person name="Wolf J."/>
            <person name="Bergner S.V."/>
            <person name="Schilhabel M.B."/>
            <person name="Klostermeier U.C."/>
            <person name="Beiko R.G."/>
            <person name="Rosenstiel P."/>
            <person name="Hippler M."/>
            <person name="Laroche J."/>
        </authorList>
    </citation>
    <scope>NUCLEOTIDE SEQUENCE [LARGE SCALE GENOMIC DNA]</scope>
    <source>
        <strain evidence="4 5">CCMP1005</strain>
    </source>
</reference>
<dbReference type="AlphaFoldDB" id="K0TP92"/>
<keyword evidence="2" id="KW-0378">Hydrolase</keyword>
<name>K0TP92_THAOC</name>
<dbReference type="PANTHER" id="PTHR11054:SF22">
    <property type="entry name" value="6-PHOSPHOGLUCONOLACTONASE 3, CHLOROPLASTIC"/>
    <property type="match status" value="1"/>
</dbReference>
<dbReference type="CDD" id="cd01400">
    <property type="entry name" value="6PGL"/>
    <property type="match status" value="1"/>
</dbReference>
<dbReference type="GO" id="GO:0006098">
    <property type="term" value="P:pentose-phosphate shunt"/>
    <property type="evidence" value="ECO:0007669"/>
    <property type="project" value="UniProtKB-UniPathway"/>
</dbReference>
<dbReference type="EMBL" id="AGNL01003824">
    <property type="protein sequence ID" value="EJK74272.1"/>
    <property type="molecule type" value="Genomic_DNA"/>
</dbReference>
<dbReference type="InterPro" id="IPR039104">
    <property type="entry name" value="6PGL"/>
</dbReference>
<comment type="function">
    <text evidence="2">Hydrolysis of 6-phosphogluconolactone to 6-phosphogluconate.</text>
</comment>
<evidence type="ECO:0000313" key="4">
    <source>
        <dbReference type="EMBL" id="EJK74272.1"/>
    </source>
</evidence>
<comment type="caution">
    <text evidence="4">The sequence shown here is derived from an EMBL/GenBank/DDBJ whole genome shotgun (WGS) entry which is preliminary data.</text>
</comment>
<protein>
    <recommendedName>
        <fullName evidence="2">6-phosphogluconolactonase</fullName>
        <shortName evidence="2">6PGL</shortName>
        <ecNumber evidence="2">3.1.1.31</ecNumber>
    </recommendedName>
</protein>
<dbReference type="Proteomes" id="UP000266841">
    <property type="component" value="Unassembled WGS sequence"/>
</dbReference>
<evidence type="ECO:0000256" key="1">
    <source>
        <dbReference type="ARBA" id="ARBA00010662"/>
    </source>
</evidence>
<dbReference type="InterPro" id="IPR037171">
    <property type="entry name" value="NagB/RpiA_transferase-like"/>
</dbReference>
<gene>
    <name evidence="4" type="ORF">THAOC_04059</name>
</gene>
<dbReference type="OrthoDB" id="432544at2759"/>
<dbReference type="InterPro" id="IPR005900">
    <property type="entry name" value="6-phosphogluconolactonase_DevB"/>
</dbReference>
<dbReference type="Pfam" id="PF01182">
    <property type="entry name" value="Glucosamine_iso"/>
    <property type="match status" value="1"/>
</dbReference>
<dbReference type="OMA" id="YQLFEFE"/>
<dbReference type="GO" id="GO:0005975">
    <property type="term" value="P:carbohydrate metabolic process"/>
    <property type="evidence" value="ECO:0007669"/>
    <property type="project" value="UniProtKB-UniRule"/>
</dbReference>
<dbReference type="SUPFAM" id="SSF100950">
    <property type="entry name" value="NagB/RpiA/CoA transferase-like"/>
    <property type="match status" value="1"/>
</dbReference>
<feature type="domain" description="Glucosamine/galactosamine-6-phosphate isomerase" evidence="3">
    <location>
        <begin position="13"/>
        <end position="217"/>
    </location>
</feature>
<comment type="pathway">
    <text evidence="2">Carbohydrate degradation; pentose phosphate pathway; D-ribulose 5-phosphate from D-glucose 6-phosphate (oxidative stage): step 2/3.</text>
</comment>
<comment type="catalytic activity">
    <reaction evidence="2">
        <text>6-phospho-D-glucono-1,5-lactone + H2O = 6-phospho-D-gluconate + H(+)</text>
        <dbReference type="Rhea" id="RHEA:12556"/>
        <dbReference type="ChEBI" id="CHEBI:15377"/>
        <dbReference type="ChEBI" id="CHEBI:15378"/>
        <dbReference type="ChEBI" id="CHEBI:57955"/>
        <dbReference type="ChEBI" id="CHEBI:58759"/>
        <dbReference type="EC" id="3.1.1.31"/>
    </reaction>
</comment>
<evidence type="ECO:0000256" key="2">
    <source>
        <dbReference type="RuleBase" id="RU365095"/>
    </source>
</evidence>
<comment type="similarity">
    <text evidence="1 2">Belongs to the glucosamine/galactosamine-6-phosphate isomerase family. 6-phosphogluconolactonase subfamily.</text>
</comment>
<dbReference type="NCBIfam" id="TIGR01198">
    <property type="entry name" value="pgl"/>
    <property type="match status" value="1"/>
</dbReference>
<dbReference type="PANTHER" id="PTHR11054">
    <property type="entry name" value="6-PHOSPHOGLUCONOLACTONASE"/>
    <property type="match status" value="1"/>
</dbReference>
<dbReference type="UniPathway" id="UPA00115">
    <property type="reaction ID" value="UER00409"/>
</dbReference>
<dbReference type="Gene3D" id="3.40.50.1360">
    <property type="match status" value="1"/>
</dbReference>
<keyword evidence="5" id="KW-1185">Reference proteome</keyword>
<dbReference type="GO" id="GO:0017057">
    <property type="term" value="F:6-phosphogluconolactonase activity"/>
    <property type="evidence" value="ECO:0007669"/>
    <property type="project" value="UniProtKB-UniRule"/>
</dbReference>
<proteinExistence type="inferred from homology"/>
<dbReference type="InterPro" id="IPR006148">
    <property type="entry name" value="Glc/Gal-6P_isomerase"/>
</dbReference>
<accession>K0TP92</accession>
<evidence type="ECO:0000259" key="3">
    <source>
        <dbReference type="Pfam" id="PF01182"/>
    </source>
</evidence>
<organism evidence="4 5">
    <name type="scientific">Thalassiosira oceanica</name>
    <name type="common">Marine diatom</name>
    <dbReference type="NCBI Taxonomy" id="159749"/>
    <lineage>
        <taxon>Eukaryota</taxon>
        <taxon>Sar</taxon>
        <taxon>Stramenopiles</taxon>
        <taxon>Ochrophyta</taxon>
        <taxon>Bacillariophyta</taxon>
        <taxon>Coscinodiscophyceae</taxon>
        <taxon>Thalassiosirophycidae</taxon>
        <taxon>Thalassiosirales</taxon>
        <taxon>Thalassiosiraceae</taxon>
        <taxon>Thalassiosira</taxon>
    </lineage>
</organism>
<dbReference type="eggNOG" id="KOG3147">
    <property type="taxonomic scope" value="Eukaryota"/>
</dbReference>